<keyword evidence="2" id="KW-1185">Reference proteome</keyword>
<accession>A0ABX4HPB9</accession>
<gene>
    <name evidence="1" type="ORF">CKW00_12795</name>
</gene>
<comment type="caution">
    <text evidence="1">The sequence shown here is derived from an EMBL/GenBank/DDBJ whole genome shotgun (WGS) entry which is preliminary data.</text>
</comment>
<dbReference type="EMBL" id="NSGH01000031">
    <property type="protein sequence ID" value="PBB04674.1"/>
    <property type="molecule type" value="Genomic_DNA"/>
</dbReference>
<dbReference type="RefSeq" id="WP_095822886.1">
    <property type="nucleotide sequence ID" value="NZ_NSGH01000031.1"/>
</dbReference>
<reference evidence="1 2" key="1">
    <citation type="submission" date="2017-08" db="EMBL/GenBank/DDBJ databases">
        <title>Salimicrobium alkalisoli sp. nov., isolated from saline alkaline soil.</title>
        <authorList>
            <person name="Zhang G."/>
            <person name="Xiong Q."/>
        </authorList>
    </citation>
    <scope>NUCLEOTIDE SEQUENCE [LARGE SCALE GENOMIC DNA]</scope>
    <source>
        <strain evidence="1 2">WN024</strain>
    </source>
</reference>
<evidence type="ECO:0000313" key="1">
    <source>
        <dbReference type="EMBL" id="PBB04674.1"/>
    </source>
</evidence>
<protein>
    <submittedName>
        <fullName evidence="1">Uncharacterized protein</fullName>
    </submittedName>
</protein>
<dbReference type="Proteomes" id="UP000217561">
    <property type="component" value="Unassembled WGS sequence"/>
</dbReference>
<organism evidence="1 2">
    <name type="scientific">Salimicrobium humidisoli</name>
    <dbReference type="NCBI Taxonomy" id="2029857"/>
    <lineage>
        <taxon>Bacteria</taxon>
        <taxon>Bacillati</taxon>
        <taxon>Bacillota</taxon>
        <taxon>Bacilli</taxon>
        <taxon>Bacillales</taxon>
        <taxon>Bacillaceae</taxon>
        <taxon>Salimicrobium</taxon>
    </lineage>
</organism>
<sequence length="201" mass="23025">MADRGMIEEIVRKVLNSMNVPVRPDLYVIQRSEPARELLERLEKDWVVKWVNPLHSDYPDEAGAVYFPAMDQDFLVKSSLGIADTAETWWFARLMKNKTTVYVTLEGETAGLLNDTSPYATMVSEYVSKLETFSVKVTDKGSEVLPEKQEEPSPNVYPDKLLTATEIEKWRYKEIYVRKGTIITPLAKDAARDREIGILYT</sequence>
<evidence type="ECO:0000313" key="2">
    <source>
        <dbReference type="Proteomes" id="UP000217561"/>
    </source>
</evidence>
<proteinExistence type="predicted"/>
<name>A0ABX4HPB9_9BACI</name>